<dbReference type="Pfam" id="PF13377">
    <property type="entry name" value="Peripla_BP_3"/>
    <property type="match status" value="1"/>
</dbReference>
<keyword evidence="2" id="KW-0238">DNA-binding</keyword>
<evidence type="ECO:0000256" key="2">
    <source>
        <dbReference type="ARBA" id="ARBA00023125"/>
    </source>
</evidence>
<sequence length="357" mass="38903">MAATILDVARLAKVSAGTVSRVLHKHPGVSDENRERVLDAIKTLDYSPRQRKASMCDLNPLEDKNVLLLLLGMDPSLANLPVVTAAIDGIEQSLINLNANLLIANLPTLDQFPEEFDRKRIDGVILKGALQGDLAGQVNPELVKRVQELPAVWVLGRPEGMTGDVVQVDDVRVGKLAAEHLISCGHRHLAFLSPKPSQVSIQRRQASFTFYAQQAGATVNSYLGNEQDWTFPSPAVDHCEWVDDLVERLLNTHPRPTAMFTPDDSTGTTVARTLSARNLKAGEDISLMSCNNEQKILEKIQPSLTTIDVHAADIGCRAVDQLAWRIAHPAQPNVDISYEPTLVTGSSVATLDHCAIA</sequence>
<reference evidence="5 6" key="1">
    <citation type="submission" date="2019-02" db="EMBL/GenBank/DDBJ databases">
        <title>Deep-cultivation of Planctomycetes and their phenomic and genomic characterization uncovers novel biology.</title>
        <authorList>
            <person name="Wiegand S."/>
            <person name="Jogler M."/>
            <person name="Boedeker C."/>
            <person name="Pinto D."/>
            <person name="Vollmers J."/>
            <person name="Rivas-Marin E."/>
            <person name="Kohn T."/>
            <person name="Peeters S.H."/>
            <person name="Heuer A."/>
            <person name="Rast P."/>
            <person name="Oberbeckmann S."/>
            <person name="Bunk B."/>
            <person name="Jeske O."/>
            <person name="Meyerdierks A."/>
            <person name="Storesund J.E."/>
            <person name="Kallscheuer N."/>
            <person name="Luecker S."/>
            <person name="Lage O.M."/>
            <person name="Pohl T."/>
            <person name="Merkel B.J."/>
            <person name="Hornburger P."/>
            <person name="Mueller R.-W."/>
            <person name="Bruemmer F."/>
            <person name="Labrenz M."/>
            <person name="Spormann A.M."/>
            <person name="Op den Camp H."/>
            <person name="Overmann J."/>
            <person name="Amann R."/>
            <person name="Jetten M.S.M."/>
            <person name="Mascher T."/>
            <person name="Medema M.H."/>
            <person name="Devos D.P."/>
            <person name="Kaster A.-K."/>
            <person name="Ovreas L."/>
            <person name="Rohde M."/>
            <person name="Galperin M.Y."/>
            <person name="Jogler C."/>
        </authorList>
    </citation>
    <scope>NUCLEOTIDE SEQUENCE [LARGE SCALE GENOMIC DNA]</scope>
    <source>
        <strain evidence="5 6">Pla110</strain>
    </source>
</reference>
<evidence type="ECO:0000256" key="3">
    <source>
        <dbReference type="ARBA" id="ARBA00023163"/>
    </source>
</evidence>
<dbReference type="PANTHER" id="PTHR30146:SF145">
    <property type="entry name" value="RIBOSE OPERON REPRESSOR"/>
    <property type="match status" value="1"/>
</dbReference>
<dbReference type="InterPro" id="IPR000843">
    <property type="entry name" value="HTH_LacI"/>
</dbReference>
<dbReference type="GO" id="GO:0000976">
    <property type="term" value="F:transcription cis-regulatory region binding"/>
    <property type="evidence" value="ECO:0007669"/>
    <property type="project" value="TreeGrafter"/>
</dbReference>
<keyword evidence="1" id="KW-0805">Transcription regulation</keyword>
<dbReference type="InterPro" id="IPR046335">
    <property type="entry name" value="LacI/GalR-like_sensor"/>
</dbReference>
<dbReference type="PROSITE" id="PS50932">
    <property type="entry name" value="HTH_LACI_2"/>
    <property type="match status" value="1"/>
</dbReference>
<dbReference type="SUPFAM" id="SSF53822">
    <property type="entry name" value="Periplasmic binding protein-like I"/>
    <property type="match status" value="1"/>
</dbReference>
<dbReference type="SMART" id="SM00354">
    <property type="entry name" value="HTH_LACI"/>
    <property type="match status" value="1"/>
</dbReference>
<dbReference type="OrthoDB" id="291639at2"/>
<accession>A0A518CSU1</accession>
<evidence type="ECO:0000256" key="1">
    <source>
        <dbReference type="ARBA" id="ARBA00023015"/>
    </source>
</evidence>
<dbReference type="PANTHER" id="PTHR30146">
    <property type="entry name" value="LACI-RELATED TRANSCRIPTIONAL REPRESSOR"/>
    <property type="match status" value="1"/>
</dbReference>
<dbReference type="Gene3D" id="1.10.260.40">
    <property type="entry name" value="lambda repressor-like DNA-binding domains"/>
    <property type="match status" value="1"/>
</dbReference>
<organism evidence="5 6">
    <name type="scientific">Polystyrenella longa</name>
    <dbReference type="NCBI Taxonomy" id="2528007"/>
    <lineage>
        <taxon>Bacteria</taxon>
        <taxon>Pseudomonadati</taxon>
        <taxon>Planctomycetota</taxon>
        <taxon>Planctomycetia</taxon>
        <taxon>Planctomycetales</taxon>
        <taxon>Planctomycetaceae</taxon>
        <taxon>Polystyrenella</taxon>
    </lineage>
</organism>
<evidence type="ECO:0000259" key="4">
    <source>
        <dbReference type="PROSITE" id="PS50932"/>
    </source>
</evidence>
<dbReference type="Pfam" id="PF00356">
    <property type="entry name" value="LacI"/>
    <property type="match status" value="1"/>
</dbReference>
<dbReference type="CDD" id="cd06267">
    <property type="entry name" value="PBP1_LacI_sugar_binding-like"/>
    <property type="match status" value="1"/>
</dbReference>
<dbReference type="AlphaFoldDB" id="A0A518CSU1"/>
<keyword evidence="6" id="KW-1185">Reference proteome</keyword>
<evidence type="ECO:0000313" key="6">
    <source>
        <dbReference type="Proteomes" id="UP000317178"/>
    </source>
</evidence>
<dbReference type="GO" id="GO:0003700">
    <property type="term" value="F:DNA-binding transcription factor activity"/>
    <property type="evidence" value="ECO:0007669"/>
    <property type="project" value="TreeGrafter"/>
</dbReference>
<protein>
    <submittedName>
        <fullName evidence="5">Ribose operon repressor</fullName>
    </submittedName>
</protein>
<dbReference type="KEGG" id="plon:Pla110_40540"/>
<dbReference type="EMBL" id="CP036281">
    <property type="protein sequence ID" value="QDU82299.1"/>
    <property type="molecule type" value="Genomic_DNA"/>
</dbReference>
<dbReference type="SUPFAM" id="SSF47413">
    <property type="entry name" value="lambda repressor-like DNA-binding domains"/>
    <property type="match status" value="1"/>
</dbReference>
<name>A0A518CSU1_9PLAN</name>
<proteinExistence type="predicted"/>
<dbReference type="Proteomes" id="UP000317178">
    <property type="component" value="Chromosome"/>
</dbReference>
<keyword evidence="3" id="KW-0804">Transcription</keyword>
<dbReference type="InterPro" id="IPR028082">
    <property type="entry name" value="Peripla_BP_I"/>
</dbReference>
<dbReference type="RefSeq" id="WP_144998358.1">
    <property type="nucleotide sequence ID" value="NZ_CP036281.1"/>
</dbReference>
<dbReference type="InterPro" id="IPR010982">
    <property type="entry name" value="Lambda_DNA-bd_dom_sf"/>
</dbReference>
<dbReference type="PROSITE" id="PS00356">
    <property type="entry name" value="HTH_LACI_1"/>
    <property type="match status" value="1"/>
</dbReference>
<dbReference type="Gene3D" id="3.40.50.2300">
    <property type="match status" value="2"/>
</dbReference>
<feature type="domain" description="HTH lacI-type" evidence="4">
    <location>
        <begin position="3"/>
        <end position="57"/>
    </location>
</feature>
<evidence type="ECO:0000313" key="5">
    <source>
        <dbReference type="EMBL" id="QDU82299.1"/>
    </source>
</evidence>
<dbReference type="CDD" id="cd01392">
    <property type="entry name" value="HTH_LacI"/>
    <property type="match status" value="1"/>
</dbReference>
<gene>
    <name evidence="5" type="primary">rbsR</name>
    <name evidence="5" type="ORF">Pla110_40540</name>
</gene>